<evidence type="ECO:0000256" key="6">
    <source>
        <dbReference type="ARBA" id="ARBA00023136"/>
    </source>
</evidence>
<evidence type="ECO:0000313" key="9">
    <source>
        <dbReference type="Proteomes" id="UP000023152"/>
    </source>
</evidence>
<evidence type="ECO:0000256" key="1">
    <source>
        <dbReference type="ARBA" id="ARBA00004141"/>
    </source>
</evidence>
<comment type="subcellular location">
    <subcellularLocation>
        <location evidence="1">Membrane</location>
        <topology evidence="1">Multi-pass membrane protein</topology>
    </subcellularLocation>
</comment>
<keyword evidence="6 7" id="KW-0472">Membrane</keyword>
<sequence>MLFIWLLAMALLFVGTLVGRQTYKRQNFPCAVNPNFVRPLPNDRPFYMQPIVFCFTVGVLPFGSMFIEMYYIFNSFWNYKFYYVYGFMLVVFLLVTLVTACCAIVSTYLLLNWEDWRWKWISMFSGGSTAFYVFLYSTFYYYTKTQMNGFFQTSFYFDWIEIENFYPNQKKKTLNVFIGRNNKKKKTTKRLNMSRNTFPKQLLFYFKKFFYAHEIILLAIRTNSNDSYAIQYYPYTACVQNTYHLTVLKMKKRDDLCFFLLPCESGQRVPDFDKLL</sequence>
<organism evidence="8 9">
    <name type="scientific">Reticulomyxa filosa</name>
    <dbReference type="NCBI Taxonomy" id="46433"/>
    <lineage>
        <taxon>Eukaryota</taxon>
        <taxon>Sar</taxon>
        <taxon>Rhizaria</taxon>
        <taxon>Retaria</taxon>
        <taxon>Foraminifera</taxon>
        <taxon>Monothalamids</taxon>
        <taxon>Reticulomyxidae</taxon>
        <taxon>Reticulomyxa</taxon>
    </lineage>
</organism>
<dbReference type="EMBL" id="ASPP01026607">
    <property type="protein sequence ID" value="ETO07011.1"/>
    <property type="molecule type" value="Genomic_DNA"/>
</dbReference>
<comment type="caution">
    <text evidence="8">The sequence shown here is derived from an EMBL/GenBank/DDBJ whole genome shotgun (WGS) entry which is preliminary data.</text>
</comment>
<protein>
    <recommendedName>
        <fullName evidence="7">Transmembrane 9 superfamily member</fullName>
    </recommendedName>
</protein>
<dbReference type="GO" id="GO:0072657">
    <property type="term" value="P:protein localization to membrane"/>
    <property type="evidence" value="ECO:0007669"/>
    <property type="project" value="TreeGrafter"/>
</dbReference>
<evidence type="ECO:0000256" key="4">
    <source>
        <dbReference type="ARBA" id="ARBA00022729"/>
    </source>
</evidence>
<keyword evidence="3 7" id="KW-0812">Transmembrane</keyword>
<dbReference type="Proteomes" id="UP000023152">
    <property type="component" value="Unassembled WGS sequence"/>
</dbReference>
<keyword evidence="5 7" id="KW-1133">Transmembrane helix</keyword>
<gene>
    <name evidence="8" type="ORF">RFI_30381</name>
</gene>
<keyword evidence="9" id="KW-1185">Reference proteome</keyword>
<evidence type="ECO:0000256" key="7">
    <source>
        <dbReference type="RuleBase" id="RU363079"/>
    </source>
</evidence>
<comment type="similarity">
    <text evidence="2 7">Belongs to the nonaspanin (TM9SF) (TC 9.A.2) family.</text>
</comment>
<keyword evidence="4 7" id="KW-0732">Signal</keyword>
<feature type="signal peptide" evidence="7">
    <location>
        <begin position="1"/>
        <end position="19"/>
    </location>
</feature>
<feature type="transmembrane region" description="Helical" evidence="7">
    <location>
        <begin position="83"/>
        <end position="108"/>
    </location>
</feature>
<feature type="transmembrane region" description="Helical" evidence="7">
    <location>
        <begin position="46"/>
        <end position="71"/>
    </location>
</feature>
<feature type="transmembrane region" description="Helical" evidence="7">
    <location>
        <begin position="120"/>
        <end position="142"/>
    </location>
</feature>
<dbReference type="GO" id="GO:0016020">
    <property type="term" value="C:membrane"/>
    <property type="evidence" value="ECO:0007669"/>
    <property type="project" value="UniProtKB-SubCell"/>
</dbReference>
<accession>X6M084</accession>
<dbReference type="AlphaFoldDB" id="X6M084"/>
<reference evidence="8 9" key="1">
    <citation type="journal article" date="2013" name="Curr. Biol.">
        <title>The Genome of the Foraminiferan Reticulomyxa filosa.</title>
        <authorList>
            <person name="Glockner G."/>
            <person name="Hulsmann N."/>
            <person name="Schleicher M."/>
            <person name="Noegel A.A."/>
            <person name="Eichinger L."/>
            <person name="Gallinger C."/>
            <person name="Pawlowski J."/>
            <person name="Sierra R."/>
            <person name="Euteneuer U."/>
            <person name="Pillet L."/>
            <person name="Moustafa A."/>
            <person name="Platzer M."/>
            <person name="Groth M."/>
            <person name="Szafranski K."/>
            <person name="Schliwa M."/>
        </authorList>
    </citation>
    <scope>NUCLEOTIDE SEQUENCE [LARGE SCALE GENOMIC DNA]</scope>
</reference>
<evidence type="ECO:0000313" key="8">
    <source>
        <dbReference type="EMBL" id="ETO07011.1"/>
    </source>
</evidence>
<dbReference type="PANTHER" id="PTHR10766">
    <property type="entry name" value="TRANSMEMBRANE 9 SUPERFAMILY PROTEIN"/>
    <property type="match status" value="1"/>
</dbReference>
<dbReference type="OrthoDB" id="1666796at2759"/>
<feature type="chain" id="PRO_5007366496" description="Transmembrane 9 superfamily member" evidence="7">
    <location>
        <begin position="20"/>
        <end position="276"/>
    </location>
</feature>
<evidence type="ECO:0000256" key="2">
    <source>
        <dbReference type="ARBA" id="ARBA00005227"/>
    </source>
</evidence>
<name>X6M084_RETFI</name>
<evidence type="ECO:0000256" key="5">
    <source>
        <dbReference type="ARBA" id="ARBA00022989"/>
    </source>
</evidence>
<comment type="caution">
    <text evidence="7">Lacks conserved residue(s) required for the propagation of feature annotation.</text>
</comment>
<dbReference type="Pfam" id="PF02990">
    <property type="entry name" value="EMP70"/>
    <property type="match status" value="1"/>
</dbReference>
<proteinExistence type="inferred from homology"/>
<dbReference type="PANTHER" id="PTHR10766:SF41">
    <property type="entry name" value="TRANSMEMBRANE 9 SUPERFAMILY MEMBER 3"/>
    <property type="match status" value="1"/>
</dbReference>
<evidence type="ECO:0000256" key="3">
    <source>
        <dbReference type="ARBA" id="ARBA00022692"/>
    </source>
</evidence>
<dbReference type="InterPro" id="IPR004240">
    <property type="entry name" value="EMP70"/>
</dbReference>